<dbReference type="GO" id="GO:0006015">
    <property type="term" value="P:5-phosphoribose 1-diphosphate biosynthetic process"/>
    <property type="evidence" value="ECO:0007669"/>
    <property type="project" value="UniProtKB-UniRule"/>
</dbReference>
<protein>
    <recommendedName>
        <fullName evidence="6">Ribose 1,5-bisphosphate phosphokinase PhnN</fullName>
        <ecNumber evidence="6">2.7.4.23</ecNumber>
    </recommendedName>
    <alternativeName>
        <fullName evidence="6">Ribose 1,5-bisphosphokinase</fullName>
    </alternativeName>
</protein>
<name>A0A502BQ06_9HYPH</name>
<evidence type="ECO:0000256" key="3">
    <source>
        <dbReference type="ARBA" id="ARBA00022679"/>
    </source>
</evidence>
<keyword evidence="5 6" id="KW-0067">ATP-binding</keyword>
<dbReference type="RefSeq" id="WP_140904639.1">
    <property type="nucleotide sequence ID" value="NZ_JBHTMD010000007.1"/>
</dbReference>
<dbReference type="GO" id="GO:0005829">
    <property type="term" value="C:cytosol"/>
    <property type="evidence" value="ECO:0007669"/>
    <property type="project" value="TreeGrafter"/>
</dbReference>
<comment type="pathway">
    <text evidence="2 6">Metabolic intermediate biosynthesis; 5-phospho-alpha-D-ribose 1-diphosphate biosynthesis; 5-phospho-alpha-D-ribose 1-diphosphate from D-ribose 5-phosphate (route II): step 3/3.</text>
</comment>
<feature type="binding site" evidence="6">
    <location>
        <begin position="16"/>
        <end position="23"/>
    </location>
    <ligand>
        <name>ATP</name>
        <dbReference type="ChEBI" id="CHEBI:30616"/>
    </ligand>
</feature>
<evidence type="ECO:0000256" key="1">
    <source>
        <dbReference type="ARBA" id="ARBA00000373"/>
    </source>
</evidence>
<accession>A0A502BQ06</accession>
<sequence>MQVCSGEQGCFVAVVGPSGAGKDTIINAARGALKNNPRFHFVRRVITREGMPGNEDHDVLDAASFQKAAYEGAYSLHWQAHGLRYGLPCSMDTRLAEGAIVVANVSRQVLVDIRRQYQSYLVVLITAQPSILVERLSSRGRETRQQIEKRLAREVRLDDPAGNIVTIDNSGDIDSATGLFVDHLIKISSKSAY</sequence>
<comment type="function">
    <text evidence="6">Catalyzes the phosphorylation of ribose 1,5-bisphosphate to 5-phospho-D-ribosyl alpha-1-diphosphate (PRPP).</text>
</comment>
<dbReference type="PANTHER" id="PTHR23117">
    <property type="entry name" value="GUANYLATE KINASE-RELATED"/>
    <property type="match status" value="1"/>
</dbReference>
<dbReference type="Proteomes" id="UP000315388">
    <property type="component" value="Unassembled WGS sequence"/>
</dbReference>
<keyword evidence="3 6" id="KW-0808">Transferase</keyword>
<dbReference type="Pfam" id="PF13238">
    <property type="entry name" value="AAA_18"/>
    <property type="match status" value="1"/>
</dbReference>
<dbReference type="InterPro" id="IPR008145">
    <property type="entry name" value="GK/Ca_channel_bsu"/>
</dbReference>
<dbReference type="OrthoDB" id="341217at2"/>
<dbReference type="InterPro" id="IPR012699">
    <property type="entry name" value="PhnN"/>
</dbReference>
<dbReference type="EC" id="2.7.4.23" evidence="6"/>
<keyword evidence="9" id="KW-1185">Reference proteome</keyword>
<dbReference type="PANTHER" id="PTHR23117:SF8">
    <property type="entry name" value="RIBOSE 1,5-BISPHOSPHATE PHOSPHOKINASE PHNN"/>
    <property type="match status" value="1"/>
</dbReference>
<proteinExistence type="inferred from homology"/>
<evidence type="ECO:0000256" key="2">
    <source>
        <dbReference type="ARBA" id="ARBA00005069"/>
    </source>
</evidence>
<dbReference type="EMBL" id="VEWJ01000004">
    <property type="protein sequence ID" value="TPF75869.1"/>
    <property type="molecule type" value="Genomic_DNA"/>
</dbReference>
<reference evidence="8 9" key="1">
    <citation type="journal article" date="2003" name="Int. J. Syst. Evol. Microbiol.">
        <title>Towards a standardized format for the description of a novel species (of an established genus): Ochrobactrum gallinifaecis sp. nov.</title>
        <authorList>
            <person name="Kampfer P."/>
            <person name="Buczolits S."/>
            <person name="Albrecht A."/>
            <person name="Busse H.J."/>
            <person name="Stackebrandt E."/>
        </authorList>
    </citation>
    <scope>NUCLEOTIDE SEQUENCE [LARGE SCALE GENOMIC DNA]</scope>
    <source>
        <strain evidence="8 9">ISO 196</strain>
    </source>
</reference>
<evidence type="ECO:0000256" key="4">
    <source>
        <dbReference type="ARBA" id="ARBA00022741"/>
    </source>
</evidence>
<comment type="caution">
    <text evidence="8">The sequence shown here is derived from an EMBL/GenBank/DDBJ whole genome shotgun (WGS) entry which is preliminary data.</text>
</comment>
<dbReference type="NCBIfam" id="TIGR02322">
    <property type="entry name" value="phosphon_PhnN"/>
    <property type="match status" value="1"/>
</dbReference>
<evidence type="ECO:0000313" key="8">
    <source>
        <dbReference type="EMBL" id="TPF75869.1"/>
    </source>
</evidence>
<organism evidence="8 9">
    <name type="scientific">Brucella gallinifaecis</name>
    <dbReference type="NCBI Taxonomy" id="215590"/>
    <lineage>
        <taxon>Bacteria</taxon>
        <taxon>Pseudomonadati</taxon>
        <taxon>Pseudomonadota</taxon>
        <taxon>Alphaproteobacteria</taxon>
        <taxon>Hyphomicrobiales</taxon>
        <taxon>Brucellaceae</taxon>
        <taxon>Brucella/Ochrobactrum group</taxon>
        <taxon>Brucella</taxon>
    </lineage>
</organism>
<comment type="similarity">
    <text evidence="6">Belongs to the ribose 1,5-bisphosphokinase family.</text>
</comment>
<dbReference type="UniPathway" id="UPA00087">
    <property type="reaction ID" value="UER00175"/>
</dbReference>
<dbReference type="InterPro" id="IPR027417">
    <property type="entry name" value="P-loop_NTPase"/>
</dbReference>
<dbReference type="Gene3D" id="3.40.50.300">
    <property type="entry name" value="P-loop containing nucleotide triphosphate hydrolases"/>
    <property type="match status" value="1"/>
</dbReference>
<gene>
    <name evidence="6 8" type="primary">phnN</name>
    <name evidence="8" type="ORF">FHY56_08005</name>
</gene>
<dbReference type="GO" id="GO:0005524">
    <property type="term" value="F:ATP binding"/>
    <property type="evidence" value="ECO:0007669"/>
    <property type="project" value="UniProtKB-KW"/>
</dbReference>
<keyword evidence="4 6" id="KW-0547">Nucleotide-binding</keyword>
<dbReference type="GO" id="GO:0019634">
    <property type="term" value="P:organic phosphonate metabolic process"/>
    <property type="evidence" value="ECO:0007669"/>
    <property type="project" value="UniProtKB-UniRule"/>
</dbReference>
<comment type="catalytic activity">
    <reaction evidence="1 6">
        <text>alpha-D-ribose 1,5-bisphosphate + ATP = 5-phospho-alpha-D-ribose 1-diphosphate + ADP</text>
        <dbReference type="Rhea" id="RHEA:20109"/>
        <dbReference type="ChEBI" id="CHEBI:30616"/>
        <dbReference type="ChEBI" id="CHEBI:58017"/>
        <dbReference type="ChEBI" id="CHEBI:68688"/>
        <dbReference type="ChEBI" id="CHEBI:456216"/>
        <dbReference type="EC" id="2.7.4.23"/>
    </reaction>
</comment>
<dbReference type="SUPFAM" id="SSF52540">
    <property type="entry name" value="P-loop containing nucleoside triphosphate hydrolases"/>
    <property type="match status" value="1"/>
</dbReference>
<dbReference type="GO" id="GO:0033863">
    <property type="term" value="F:ribose 1,5-bisphosphate phosphokinase activity"/>
    <property type="evidence" value="ECO:0007669"/>
    <property type="project" value="UniProtKB-UniRule"/>
</dbReference>
<keyword evidence="8" id="KW-0418">Kinase</keyword>
<dbReference type="AlphaFoldDB" id="A0A502BQ06"/>
<evidence type="ECO:0000256" key="5">
    <source>
        <dbReference type="ARBA" id="ARBA00022840"/>
    </source>
</evidence>
<feature type="domain" description="Guanylate kinase/L-type calcium channel beta subunit" evidence="7">
    <location>
        <begin position="8"/>
        <end position="188"/>
    </location>
</feature>
<dbReference type="SMART" id="SM00072">
    <property type="entry name" value="GuKc"/>
    <property type="match status" value="1"/>
</dbReference>
<evidence type="ECO:0000256" key="6">
    <source>
        <dbReference type="HAMAP-Rule" id="MF_00836"/>
    </source>
</evidence>
<dbReference type="HAMAP" id="MF_00836">
    <property type="entry name" value="PhnN"/>
    <property type="match status" value="1"/>
</dbReference>
<evidence type="ECO:0000259" key="7">
    <source>
        <dbReference type="SMART" id="SM00072"/>
    </source>
</evidence>
<evidence type="ECO:0000313" key="9">
    <source>
        <dbReference type="Proteomes" id="UP000315388"/>
    </source>
</evidence>